<dbReference type="OrthoDB" id="685087at2759"/>
<dbReference type="AlphaFoldDB" id="A0A7J6VJM6"/>
<sequence length="169" mass="18349">MFIPSGKIDAGRTKYMSATFSVQSFPLNVRVGVGPTSAADAIDVTSGLGLGPTLEIELKMKMAGRVKVLQFFTHHVETRIGCRVAIAVHDGMPPMPSRWRGACESGVDFNSSNCNHKLIGARSFSKAIKPLNQTISLPEDYDSPRKYTSSTAAGSQVKNVDYLYLTVHQ</sequence>
<proteinExistence type="inferred from homology"/>
<name>A0A7J6VJM6_THATH</name>
<dbReference type="Proteomes" id="UP000554482">
    <property type="component" value="Unassembled WGS sequence"/>
</dbReference>
<evidence type="ECO:0000256" key="2">
    <source>
        <dbReference type="ARBA" id="ARBA00022729"/>
    </source>
</evidence>
<evidence type="ECO:0000256" key="1">
    <source>
        <dbReference type="ARBA" id="ARBA00011073"/>
    </source>
</evidence>
<dbReference type="EMBL" id="JABWDY010031334">
    <property type="protein sequence ID" value="KAF5184977.1"/>
    <property type="molecule type" value="Genomic_DNA"/>
</dbReference>
<keyword evidence="4" id="KW-1185">Reference proteome</keyword>
<evidence type="ECO:0000313" key="3">
    <source>
        <dbReference type="EMBL" id="KAF5184977.1"/>
    </source>
</evidence>
<gene>
    <name evidence="3" type="ORF">FRX31_025432</name>
</gene>
<evidence type="ECO:0000313" key="4">
    <source>
        <dbReference type="Proteomes" id="UP000554482"/>
    </source>
</evidence>
<comment type="similarity">
    <text evidence="1">Belongs to the peptidase S8 family.</text>
</comment>
<dbReference type="InterPro" id="IPR036852">
    <property type="entry name" value="Peptidase_S8/S53_dom_sf"/>
</dbReference>
<dbReference type="GO" id="GO:0006508">
    <property type="term" value="P:proteolysis"/>
    <property type="evidence" value="ECO:0007669"/>
    <property type="project" value="InterPro"/>
</dbReference>
<dbReference type="GO" id="GO:0004252">
    <property type="term" value="F:serine-type endopeptidase activity"/>
    <property type="evidence" value="ECO:0007669"/>
    <property type="project" value="InterPro"/>
</dbReference>
<accession>A0A7J6VJM6</accession>
<dbReference type="Gene3D" id="3.40.50.200">
    <property type="entry name" value="Peptidase S8/S53 domain"/>
    <property type="match status" value="1"/>
</dbReference>
<comment type="caution">
    <text evidence="3">The sequence shown here is derived from an EMBL/GenBank/DDBJ whole genome shotgun (WGS) entry which is preliminary data.</text>
</comment>
<dbReference type="InterPro" id="IPR045051">
    <property type="entry name" value="SBT"/>
</dbReference>
<protein>
    <submittedName>
        <fullName evidence="3">Late embryogenesis abundant (LEA) hydroxyproline-rich glycoprotein family</fullName>
    </submittedName>
</protein>
<dbReference type="PANTHER" id="PTHR10795">
    <property type="entry name" value="PROPROTEIN CONVERTASE SUBTILISIN/KEXIN"/>
    <property type="match status" value="1"/>
</dbReference>
<reference evidence="3 4" key="1">
    <citation type="submission" date="2020-06" db="EMBL/GenBank/DDBJ databases">
        <title>Transcriptomic and genomic resources for Thalictrum thalictroides and T. hernandezii: Facilitating candidate gene discovery in an emerging model plant lineage.</title>
        <authorList>
            <person name="Arias T."/>
            <person name="Riano-Pachon D.M."/>
            <person name="Di Stilio V.S."/>
        </authorList>
    </citation>
    <scope>NUCLEOTIDE SEQUENCE [LARGE SCALE GENOMIC DNA]</scope>
    <source>
        <strain evidence="4">cv. WT478/WT964</strain>
        <tissue evidence="3">Leaves</tissue>
    </source>
</reference>
<organism evidence="3 4">
    <name type="scientific">Thalictrum thalictroides</name>
    <name type="common">Rue-anemone</name>
    <name type="synonym">Anemone thalictroides</name>
    <dbReference type="NCBI Taxonomy" id="46969"/>
    <lineage>
        <taxon>Eukaryota</taxon>
        <taxon>Viridiplantae</taxon>
        <taxon>Streptophyta</taxon>
        <taxon>Embryophyta</taxon>
        <taxon>Tracheophyta</taxon>
        <taxon>Spermatophyta</taxon>
        <taxon>Magnoliopsida</taxon>
        <taxon>Ranunculales</taxon>
        <taxon>Ranunculaceae</taxon>
        <taxon>Thalictroideae</taxon>
        <taxon>Thalictrum</taxon>
    </lineage>
</organism>
<keyword evidence="2" id="KW-0732">Signal</keyword>